<protein>
    <recommendedName>
        <fullName evidence="10">Cytochrome c oxidase subunit 8, mitochondrial</fullName>
    </recommendedName>
    <alternativeName>
        <fullName evidence="10">Cytochrome c oxidase polypeptide VIII</fullName>
    </alternativeName>
</protein>
<feature type="transmembrane region" description="Helical" evidence="10">
    <location>
        <begin position="53"/>
        <end position="72"/>
    </location>
</feature>
<sequence>MFSRAVVRAVPKATPSAARGFHATRAQLSSPYHYPEGPISNLPFNPKSKFFGAGYWTFMFVGFFTPFGIAAWKQSKTAAA</sequence>
<dbReference type="GO" id="GO:0006123">
    <property type="term" value="P:mitochondrial electron transport, cytochrome c to oxygen"/>
    <property type="evidence" value="ECO:0007669"/>
    <property type="project" value="UniProtKB-UniRule"/>
</dbReference>
<dbReference type="EMBL" id="JAGPXD010000002">
    <property type="protein sequence ID" value="KAH7366988.1"/>
    <property type="molecule type" value="Genomic_DNA"/>
</dbReference>
<reference evidence="11" key="1">
    <citation type="journal article" date="2021" name="Nat. Commun.">
        <title>Genetic determinants of endophytism in the Arabidopsis root mycobiome.</title>
        <authorList>
            <person name="Mesny F."/>
            <person name="Miyauchi S."/>
            <person name="Thiergart T."/>
            <person name="Pickel B."/>
            <person name="Atanasova L."/>
            <person name="Karlsson M."/>
            <person name="Huettel B."/>
            <person name="Barry K.W."/>
            <person name="Haridas S."/>
            <person name="Chen C."/>
            <person name="Bauer D."/>
            <person name="Andreopoulos W."/>
            <person name="Pangilinan J."/>
            <person name="LaButti K."/>
            <person name="Riley R."/>
            <person name="Lipzen A."/>
            <person name="Clum A."/>
            <person name="Drula E."/>
            <person name="Henrissat B."/>
            <person name="Kohler A."/>
            <person name="Grigoriev I.V."/>
            <person name="Martin F.M."/>
            <person name="Hacquard S."/>
        </authorList>
    </citation>
    <scope>NUCLEOTIDE SEQUENCE</scope>
    <source>
        <strain evidence="11">MPI-CAGE-AT-0016</strain>
    </source>
</reference>
<dbReference type="OrthoDB" id="9974841at2759"/>
<keyword evidence="7 10" id="KW-1133">Transmembrane helix</keyword>
<keyword evidence="12" id="KW-1185">Reference proteome</keyword>
<comment type="caution">
    <text evidence="11">The sequence shown here is derived from an EMBL/GenBank/DDBJ whole genome shotgun (WGS) entry which is preliminary data.</text>
</comment>
<accession>A0A8K0X4N7</accession>
<evidence type="ECO:0000256" key="10">
    <source>
        <dbReference type="RuleBase" id="RU368123"/>
    </source>
</evidence>
<organism evidence="11 12">
    <name type="scientific">Plectosphaerella cucumerina</name>
    <dbReference type="NCBI Taxonomy" id="40658"/>
    <lineage>
        <taxon>Eukaryota</taxon>
        <taxon>Fungi</taxon>
        <taxon>Dikarya</taxon>
        <taxon>Ascomycota</taxon>
        <taxon>Pezizomycotina</taxon>
        <taxon>Sordariomycetes</taxon>
        <taxon>Hypocreomycetidae</taxon>
        <taxon>Glomerellales</taxon>
        <taxon>Plectosphaerellaceae</taxon>
        <taxon>Plectosphaerella</taxon>
    </lineage>
</organism>
<dbReference type="GO" id="GO:0005743">
    <property type="term" value="C:mitochondrial inner membrane"/>
    <property type="evidence" value="ECO:0007669"/>
    <property type="project" value="UniProtKB-SubCell"/>
</dbReference>
<keyword evidence="4 10" id="KW-0812">Transmembrane</keyword>
<evidence type="ECO:0000256" key="2">
    <source>
        <dbReference type="ARBA" id="ARBA00004673"/>
    </source>
</evidence>
<evidence type="ECO:0000256" key="4">
    <source>
        <dbReference type="ARBA" id="ARBA00022692"/>
    </source>
</evidence>
<evidence type="ECO:0000256" key="1">
    <source>
        <dbReference type="ARBA" id="ARBA00004434"/>
    </source>
</evidence>
<keyword evidence="6 10" id="KW-0809">Transit peptide</keyword>
<dbReference type="Pfam" id="PF02935">
    <property type="entry name" value="COX7C"/>
    <property type="match status" value="1"/>
</dbReference>
<proteinExistence type="inferred from homology"/>
<dbReference type="GO" id="GO:0045277">
    <property type="term" value="C:respiratory chain complex IV"/>
    <property type="evidence" value="ECO:0007669"/>
    <property type="project" value="UniProtKB-UniRule"/>
</dbReference>
<evidence type="ECO:0000313" key="12">
    <source>
        <dbReference type="Proteomes" id="UP000813385"/>
    </source>
</evidence>
<dbReference type="UniPathway" id="UPA00705"/>
<evidence type="ECO:0000256" key="9">
    <source>
        <dbReference type="ARBA" id="ARBA00023136"/>
    </source>
</evidence>
<dbReference type="InterPro" id="IPR036636">
    <property type="entry name" value="COX7C/Cox8_sf"/>
</dbReference>
<dbReference type="Gene3D" id="4.10.49.10">
    <property type="entry name" value="Cytochrome c oxidase subunit VIIc"/>
    <property type="match status" value="1"/>
</dbReference>
<evidence type="ECO:0000313" key="11">
    <source>
        <dbReference type="EMBL" id="KAH7366988.1"/>
    </source>
</evidence>
<name>A0A8K0X4N7_9PEZI</name>
<keyword evidence="5 10" id="KW-0999">Mitochondrion inner membrane</keyword>
<dbReference type="InterPro" id="IPR004202">
    <property type="entry name" value="COX7C/Cox8"/>
</dbReference>
<evidence type="ECO:0000256" key="6">
    <source>
        <dbReference type="ARBA" id="ARBA00022946"/>
    </source>
</evidence>
<evidence type="ECO:0000256" key="5">
    <source>
        <dbReference type="ARBA" id="ARBA00022792"/>
    </source>
</evidence>
<dbReference type="AlphaFoldDB" id="A0A8K0X4N7"/>
<comment type="similarity">
    <text evidence="3 10">Belongs to the cytochrome c oxidase VIIc family.</text>
</comment>
<comment type="function">
    <text evidence="10">Component of the cytochrome c oxidase, the last enzyme in the mitochondrial electron transport chain which drives oxidative phosphorylation. The respiratory chain contains 3 multisubunit complexes succinate dehydrogenase (complex II, CII), ubiquinol-cytochrome c oxidoreductase (cytochrome b-c1 complex, complex III, CIII) and cytochrome c oxidase (complex IV, CIV), that cooperate to transfer electrons derived from NADH and succinate to molecular oxygen, creating an electrochemical gradient over the inner membrane that drives transmembrane transport and the ATP synthase. Cytochrome c oxidase is the component of the respiratory chain that catalyzes the reduction of oxygen to water. Electrons originating from reduced cytochrome c in the intermembrane space (IMS) are transferred via the dinuclear copper A center (CU(A)) of subunit 2 and heme A of subunit 1 to the active site in subunit 1, a binuclear center (BNC) formed by heme A3 and copper B (CU(B)). The BNC reduces molecular oxygen to 2 water molecules using 4 electrons from cytochrome c in the IMS and 4 protons from the mitochondrial matrix.</text>
</comment>
<comment type="subunit">
    <text evidence="10">Component of the cytochrome c oxidase (complex IV, CIV), a multisubunit enzyme composed of a catalytic core of 3 subunits and several supernumerary subunits. The complex exists as a monomer or a dimer and forms supercomplexes (SCs) in the inner mitochondrial membrane with ubiquinol-cytochrome c oxidoreductase (cytochrome b-c1 complex, complex III, CIII).</text>
</comment>
<dbReference type="Proteomes" id="UP000813385">
    <property type="component" value="Unassembled WGS sequence"/>
</dbReference>
<evidence type="ECO:0000256" key="8">
    <source>
        <dbReference type="ARBA" id="ARBA00023128"/>
    </source>
</evidence>
<keyword evidence="8 10" id="KW-0496">Mitochondrion</keyword>
<gene>
    <name evidence="11" type="ORF">B0T11DRAFT_274493</name>
</gene>
<comment type="pathway">
    <text evidence="2 10">Energy metabolism; oxidative phosphorylation.</text>
</comment>
<dbReference type="PANTHER" id="PTHR13313">
    <property type="entry name" value="CYTOCHROME C OXIDASE SUBUNIT VIIC"/>
    <property type="match status" value="1"/>
</dbReference>
<evidence type="ECO:0000256" key="3">
    <source>
        <dbReference type="ARBA" id="ARBA00010514"/>
    </source>
</evidence>
<dbReference type="PANTHER" id="PTHR13313:SF0">
    <property type="entry name" value="CYTOCHROME C OXIDASE SUBUNIT 7C, MITOCHONDRIAL"/>
    <property type="match status" value="1"/>
</dbReference>
<keyword evidence="9 10" id="KW-0472">Membrane</keyword>
<evidence type="ECO:0000256" key="7">
    <source>
        <dbReference type="ARBA" id="ARBA00022989"/>
    </source>
</evidence>
<comment type="subcellular location">
    <subcellularLocation>
        <location evidence="1 10">Mitochondrion inner membrane</location>
        <topology evidence="1 10">Single-pass membrane protein</topology>
    </subcellularLocation>
</comment>